<feature type="transmembrane region" description="Helical" evidence="1">
    <location>
        <begin position="12"/>
        <end position="35"/>
    </location>
</feature>
<comment type="caution">
    <text evidence="2">The sequence shown here is derived from an EMBL/GenBank/DDBJ whole genome shotgun (WGS) entry which is preliminary data.</text>
</comment>
<keyword evidence="1" id="KW-1133">Transmembrane helix</keyword>
<evidence type="ECO:0000313" key="3">
    <source>
        <dbReference type="Proteomes" id="UP000214684"/>
    </source>
</evidence>
<dbReference type="AlphaFoldDB" id="A0A227NXM1"/>
<gene>
    <name evidence="2" type="ORF">B0A64_19005</name>
</gene>
<name>A0A227NXM1_9FLAO</name>
<protein>
    <submittedName>
        <fullName evidence="2">Uncharacterized protein</fullName>
    </submittedName>
</protein>
<organism evidence="2 3">
    <name type="scientific">Flavobacterium araucananum</name>
    <dbReference type="NCBI Taxonomy" id="946678"/>
    <lineage>
        <taxon>Bacteria</taxon>
        <taxon>Pseudomonadati</taxon>
        <taxon>Bacteroidota</taxon>
        <taxon>Flavobacteriia</taxon>
        <taxon>Flavobacteriales</taxon>
        <taxon>Flavobacteriaceae</taxon>
        <taxon>Flavobacterium</taxon>
    </lineage>
</organism>
<evidence type="ECO:0000256" key="1">
    <source>
        <dbReference type="SAM" id="Phobius"/>
    </source>
</evidence>
<feature type="transmembrane region" description="Helical" evidence="1">
    <location>
        <begin position="55"/>
        <end position="74"/>
    </location>
</feature>
<feature type="transmembrane region" description="Helical" evidence="1">
    <location>
        <begin position="83"/>
        <end position="116"/>
    </location>
</feature>
<accession>A0A227NXM1</accession>
<dbReference type="OrthoDB" id="102924at237"/>
<dbReference type="Proteomes" id="UP000214684">
    <property type="component" value="Unassembled WGS sequence"/>
</dbReference>
<dbReference type="EMBL" id="MUGS01000048">
    <property type="protein sequence ID" value="OXG01555.1"/>
    <property type="molecule type" value="Genomic_DNA"/>
</dbReference>
<keyword evidence="3" id="KW-1185">Reference proteome</keyword>
<keyword evidence="1" id="KW-0812">Transmembrane</keyword>
<reference evidence="2 3" key="1">
    <citation type="submission" date="2016-11" db="EMBL/GenBank/DDBJ databases">
        <title>Whole genomes of Flavobacteriaceae.</title>
        <authorList>
            <person name="Stine C."/>
            <person name="Li C."/>
            <person name="Tadesse D."/>
        </authorList>
    </citation>
    <scope>NUCLEOTIDE SEQUENCE [LARGE SCALE GENOMIC DNA]</scope>
    <source>
        <strain evidence="2 3">DSM 24704</strain>
    </source>
</reference>
<keyword evidence="1" id="KW-0472">Membrane</keyword>
<dbReference type="RefSeq" id="WP_089481078.1">
    <property type="nucleotide sequence ID" value="NZ_MUGS01000048.1"/>
</dbReference>
<evidence type="ECO:0000313" key="2">
    <source>
        <dbReference type="EMBL" id="OXG01555.1"/>
    </source>
</evidence>
<sequence>MNSFLKTFGKKNIIYIFKYLVLSIGIVLFIESISFFLNLEEPKGSKIEERFINNLIWSSIGAIFFSPLLEELAFRLSLKKSKYFVISIVICFVFLLSSKFIYHQIIISLFIVMILVNQFENIIYHGLTKVLLVFFFDYEFCDDTF</sequence>
<proteinExistence type="predicted"/>